<evidence type="ECO:0000313" key="3">
    <source>
        <dbReference type="Proteomes" id="UP001212997"/>
    </source>
</evidence>
<feature type="compositionally biased region" description="Basic and acidic residues" evidence="1">
    <location>
        <begin position="134"/>
        <end position="145"/>
    </location>
</feature>
<accession>A0AAD5YBU6</accession>
<gene>
    <name evidence="2" type="ORF">NLI96_g13046</name>
</gene>
<evidence type="ECO:0000256" key="1">
    <source>
        <dbReference type="SAM" id="MobiDB-lite"/>
    </source>
</evidence>
<sequence length="155" mass="17214">MPVYHLTQYRCSALFYYPHRLQPSTASPSLVSISIKCYCCHNYYCPLLEQGDMTDMSAGAHMGDRDGRGDLHGSGPHWTRGPATIREEGTSTLSLDAIPFTTPASSHLPQVMLASLDKVNPCKPKTTMPCPLKPYDRLPKGDPNKRTYAQKQNTI</sequence>
<proteinExistence type="predicted"/>
<dbReference type="EMBL" id="JANAWD010001443">
    <property type="protein sequence ID" value="KAJ3473332.1"/>
    <property type="molecule type" value="Genomic_DNA"/>
</dbReference>
<keyword evidence="3" id="KW-1185">Reference proteome</keyword>
<protein>
    <submittedName>
        <fullName evidence="2">Uncharacterized protein</fullName>
    </submittedName>
</protein>
<reference evidence="2" key="1">
    <citation type="submission" date="2022-07" db="EMBL/GenBank/DDBJ databases">
        <title>Genome Sequence of Physisporinus lineatus.</title>
        <authorList>
            <person name="Buettner E."/>
        </authorList>
    </citation>
    <scope>NUCLEOTIDE SEQUENCE</scope>
    <source>
        <strain evidence="2">VT162</strain>
    </source>
</reference>
<feature type="region of interest" description="Disordered" evidence="1">
    <location>
        <begin position="130"/>
        <end position="155"/>
    </location>
</feature>
<name>A0AAD5YBU6_9APHY</name>
<dbReference type="Proteomes" id="UP001212997">
    <property type="component" value="Unassembled WGS sequence"/>
</dbReference>
<dbReference type="AlphaFoldDB" id="A0AAD5YBU6"/>
<comment type="caution">
    <text evidence="2">The sequence shown here is derived from an EMBL/GenBank/DDBJ whole genome shotgun (WGS) entry which is preliminary data.</text>
</comment>
<organism evidence="2 3">
    <name type="scientific">Meripilus lineatus</name>
    <dbReference type="NCBI Taxonomy" id="2056292"/>
    <lineage>
        <taxon>Eukaryota</taxon>
        <taxon>Fungi</taxon>
        <taxon>Dikarya</taxon>
        <taxon>Basidiomycota</taxon>
        <taxon>Agaricomycotina</taxon>
        <taxon>Agaricomycetes</taxon>
        <taxon>Polyporales</taxon>
        <taxon>Meripilaceae</taxon>
        <taxon>Meripilus</taxon>
    </lineage>
</organism>
<evidence type="ECO:0000313" key="2">
    <source>
        <dbReference type="EMBL" id="KAJ3473332.1"/>
    </source>
</evidence>